<dbReference type="GO" id="GO:0000156">
    <property type="term" value="F:phosphorelay response regulator activity"/>
    <property type="evidence" value="ECO:0007669"/>
    <property type="project" value="TreeGrafter"/>
</dbReference>
<dbReference type="STRING" id="715226.ABI_46720"/>
<dbReference type="Pfam" id="PF00072">
    <property type="entry name" value="Response_reg"/>
    <property type="match status" value="1"/>
</dbReference>
<dbReference type="GO" id="GO:0005829">
    <property type="term" value="C:cytosol"/>
    <property type="evidence" value="ECO:0007669"/>
    <property type="project" value="TreeGrafter"/>
</dbReference>
<evidence type="ECO:0000259" key="8">
    <source>
        <dbReference type="PROSITE" id="PS50110"/>
    </source>
</evidence>
<dbReference type="EMBL" id="GL883081">
    <property type="protein sequence ID" value="EGF89324.1"/>
    <property type="molecule type" value="Genomic_DNA"/>
</dbReference>
<evidence type="ECO:0000256" key="7">
    <source>
        <dbReference type="PROSITE-ProRule" id="PRU01091"/>
    </source>
</evidence>
<evidence type="ECO:0000256" key="2">
    <source>
        <dbReference type="ARBA" id="ARBA00023012"/>
    </source>
</evidence>
<reference evidence="11" key="1">
    <citation type="submission" date="2011-03" db="EMBL/GenBank/DDBJ databases">
        <title>Draft genome sequence of Brevundimonas diminuta.</title>
        <authorList>
            <person name="Brown P.J.B."/>
            <person name="Buechlein A."/>
            <person name="Hemmerich C."/>
            <person name="Brun Y.V."/>
        </authorList>
    </citation>
    <scope>NUCLEOTIDE SEQUENCE [LARGE SCALE GENOMIC DNA]</scope>
    <source>
        <strain evidence="11">C19</strain>
    </source>
</reference>
<dbReference type="InterPro" id="IPR036388">
    <property type="entry name" value="WH-like_DNA-bd_sf"/>
</dbReference>
<gene>
    <name evidence="10" type="ORF">ABI_46720</name>
</gene>
<dbReference type="HOGENOM" id="CLU_000445_30_4_5"/>
<dbReference type="InterPro" id="IPR001789">
    <property type="entry name" value="Sig_transdc_resp-reg_receiver"/>
</dbReference>
<evidence type="ECO:0000313" key="11">
    <source>
        <dbReference type="Proteomes" id="UP000006512"/>
    </source>
</evidence>
<organism evidence="10 11">
    <name type="scientific">Asticcacaulis biprosthecium C19</name>
    <dbReference type="NCBI Taxonomy" id="715226"/>
    <lineage>
        <taxon>Bacteria</taxon>
        <taxon>Pseudomonadati</taxon>
        <taxon>Pseudomonadota</taxon>
        <taxon>Alphaproteobacteria</taxon>
        <taxon>Caulobacterales</taxon>
        <taxon>Caulobacteraceae</taxon>
        <taxon>Asticcacaulis</taxon>
    </lineage>
</organism>
<dbReference type="GO" id="GO:0032993">
    <property type="term" value="C:protein-DNA complex"/>
    <property type="evidence" value="ECO:0007669"/>
    <property type="project" value="TreeGrafter"/>
</dbReference>
<dbReference type="CDD" id="cd17574">
    <property type="entry name" value="REC_OmpR"/>
    <property type="match status" value="1"/>
</dbReference>
<keyword evidence="1 6" id="KW-0597">Phosphoprotein</keyword>
<protein>
    <submittedName>
        <fullName evidence="10">Transcriptional regulatory protein ompR</fullName>
    </submittedName>
</protein>
<dbReference type="Pfam" id="PF00486">
    <property type="entry name" value="Trans_reg_C"/>
    <property type="match status" value="1"/>
</dbReference>
<sequence length="246" mass="27303">MSNALSQFEMATILVVDDTDDIRELLEISLALRGFHVLTADGGRQMDAILASRRIDLIVLDAMMPGEDGLSICKRVSSAKGPPIIMLSARGEDIDRLKGLEIGAQDYVSKPFNADELAARIRIVIGRHAVNGAPGAGTTRTHFFNWSLDTVSRIMIGPSGHQMILSQAELAVMRVFLNHPDRPLKREQILSGMADLHEHTTPRALDAVISRLRKKLNDAYPEGAKKEELIRTVYAVGYMFRPEFKR</sequence>
<dbReference type="PANTHER" id="PTHR48111">
    <property type="entry name" value="REGULATOR OF RPOS"/>
    <property type="match status" value="1"/>
</dbReference>
<dbReference type="Proteomes" id="UP000006512">
    <property type="component" value="Unassembled WGS sequence"/>
</dbReference>
<dbReference type="SMART" id="SM00862">
    <property type="entry name" value="Trans_reg_C"/>
    <property type="match status" value="1"/>
</dbReference>
<feature type="domain" description="Response regulatory" evidence="8">
    <location>
        <begin position="12"/>
        <end position="125"/>
    </location>
</feature>
<dbReference type="AlphaFoldDB" id="F4QU24"/>
<evidence type="ECO:0000256" key="1">
    <source>
        <dbReference type="ARBA" id="ARBA00022553"/>
    </source>
</evidence>
<keyword evidence="5" id="KW-0804">Transcription</keyword>
<feature type="DNA-binding region" description="OmpR/PhoB-type" evidence="7">
    <location>
        <begin position="136"/>
        <end position="242"/>
    </location>
</feature>
<dbReference type="InterPro" id="IPR039420">
    <property type="entry name" value="WalR-like"/>
</dbReference>
<dbReference type="SMART" id="SM00448">
    <property type="entry name" value="REC"/>
    <property type="match status" value="1"/>
</dbReference>
<dbReference type="Gene3D" id="6.10.250.690">
    <property type="match status" value="1"/>
</dbReference>
<dbReference type="GO" id="GO:0006355">
    <property type="term" value="P:regulation of DNA-templated transcription"/>
    <property type="evidence" value="ECO:0007669"/>
    <property type="project" value="InterPro"/>
</dbReference>
<accession>F4QU24</accession>
<keyword evidence="11" id="KW-1185">Reference proteome</keyword>
<dbReference type="Gene3D" id="1.10.10.10">
    <property type="entry name" value="Winged helix-like DNA-binding domain superfamily/Winged helix DNA-binding domain"/>
    <property type="match status" value="1"/>
</dbReference>
<dbReference type="eggNOG" id="COG0745">
    <property type="taxonomic scope" value="Bacteria"/>
</dbReference>
<dbReference type="InterPro" id="IPR001867">
    <property type="entry name" value="OmpR/PhoB-type_DNA-bd"/>
</dbReference>
<dbReference type="PROSITE" id="PS51755">
    <property type="entry name" value="OMPR_PHOB"/>
    <property type="match status" value="1"/>
</dbReference>
<dbReference type="Gene3D" id="3.40.50.2300">
    <property type="match status" value="1"/>
</dbReference>
<evidence type="ECO:0000259" key="9">
    <source>
        <dbReference type="PROSITE" id="PS51755"/>
    </source>
</evidence>
<evidence type="ECO:0000313" key="10">
    <source>
        <dbReference type="EMBL" id="EGF89324.1"/>
    </source>
</evidence>
<dbReference type="GO" id="GO:0000976">
    <property type="term" value="F:transcription cis-regulatory region binding"/>
    <property type="evidence" value="ECO:0007669"/>
    <property type="project" value="TreeGrafter"/>
</dbReference>
<keyword evidence="4 7" id="KW-0238">DNA-binding</keyword>
<proteinExistence type="predicted"/>
<evidence type="ECO:0000256" key="4">
    <source>
        <dbReference type="ARBA" id="ARBA00023125"/>
    </source>
</evidence>
<keyword evidence="2" id="KW-0902">Two-component regulatory system</keyword>
<dbReference type="PROSITE" id="PS50110">
    <property type="entry name" value="RESPONSE_REGULATORY"/>
    <property type="match status" value="1"/>
</dbReference>
<dbReference type="CDD" id="cd00383">
    <property type="entry name" value="trans_reg_C"/>
    <property type="match status" value="1"/>
</dbReference>
<dbReference type="InterPro" id="IPR011006">
    <property type="entry name" value="CheY-like_superfamily"/>
</dbReference>
<evidence type="ECO:0000256" key="6">
    <source>
        <dbReference type="PROSITE-ProRule" id="PRU00169"/>
    </source>
</evidence>
<dbReference type="SUPFAM" id="SSF52172">
    <property type="entry name" value="CheY-like"/>
    <property type="match status" value="1"/>
</dbReference>
<dbReference type="PANTHER" id="PTHR48111:SF4">
    <property type="entry name" value="DNA-BINDING DUAL TRANSCRIPTIONAL REGULATOR OMPR"/>
    <property type="match status" value="1"/>
</dbReference>
<evidence type="ECO:0000256" key="3">
    <source>
        <dbReference type="ARBA" id="ARBA00023015"/>
    </source>
</evidence>
<evidence type="ECO:0000256" key="5">
    <source>
        <dbReference type="ARBA" id="ARBA00023163"/>
    </source>
</evidence>
<feature type="modified residue" description="4-aspartylphosphate" evidence="6">
    <location>
        <position position="61"/>
    </location>
</feature>
<feature type="domain" description="OmpR/PhoB-type" evidence="9">
    <location>
        <begin position="136"/>
        <end position="242"/>
    </location>
</feature>
<dbReference type="RefSeq" id="WP_006275446.1">
    <property type="nucleotide sequence ID" value="NZ_GL883081.1"/>
</dbReference>
<name>F4QU24_9CAUL</name>
<dbReference type="SUPFAM" id="SSF46894">
    <property type="entry name" value="C-terminal effector domain of the bipartite response regulators"/>
    <property type="match status" value="1"/>
</dbReference>
<keyword evidence="3" id="KW-0805">Transcription regulation</keyword>
<dbReference type="InterPro" id="IPR016032">
    <property type="entry name" value="Sig_transdc_resp-reg_C-effctor"/>
</dbReference>